<proteinExistence type="predicted"/>
<name>A0A2N9F619_FAGSY</name>
<protein>
    <recommendedName>
        <fullName evidence="1">Reverse transcriptase zinc-binding domain-containing protein</fullName>
    </recommendedName>
</protein>
<organism evidence="2">
    <name type="scientific">Fagus sylvatica</name>
    <name type="common">Beechnut</name>
    <dbReference type="NCBI Taxonomy" id="28930"/>
    <lineage>
        <taxon>Eukaryota</taxon>
        <taxon>Viridiplantae</taxon>
        <taxon>Streptophyta</taxon>
        <taxon>Embryophyta</taxon>
        <taxon>Tracheophyta</taxon>
        <taxon>Spermatophyta</taxon>
        <taxon>Magnoliopsida</taxon>
        <taxon>eudicotyledons</taxon>
        <taxon>Gunneridae</taxon>
        <taxon>Pentapetalae</taxon>
        <taxon>rosids</taxon>
        <taxon>fabids</taxon>
        <taxon>Fagales</taxon>
        <taxon>Fagaceae</taxon>
        <taxon>Fagus</taxon>
    </lineage>
</organism>
<feature type="domain" description="Reverse transcriptase zinc-binding" evidence="1">
    <location>
        <begin position="9"/>
        <end position="85"/>
    </location>
</feature>
<evidence type="ECO:0000313" key="2">
    <source>
        <dbReference type="EMBL" id="SPC82545.1"/>
    </source>
</evidence>
<gene>
    <name evidence="2" type="ORF">FSB_LOCUS10427</name>
</gene>
<dbReference type="AlphaFoldDB" id="A0A2N9F619"/>
<dbReference type="InterPro" id="IPR026960">
    <property type="entry name" value="RVT-Znf"/>
</dbReference>
<dbReference type="EMBL" id="OIVN01000586">
    <property type="protein sequence ID" value="SPC82545.1"/>
    <property type="molecule type" value="Genomic_DNA"/>
</dbReference>
<accession>A0A2N9F619</accession>
<dbReference type="Pfam" id="PF13966">
    <property type="entry name" value="zf-RVT"/>
    <property type="match status" value="1"/>
</dbReference>
<reference evidence="2" key="1">
    <citation type="submission" date="2018-02" db="EMBL/GenBank/DDBJ databases">
        <authorList>
            <person name="Cohen D.B."/>
            <person name="Kent A.D."/>
        </authorList>
    </citation>
    <scope>NUCLEOTIDE SEQUENCE</scope>
</reference>
<sequence>MKSALKTYQDHTTEAFVEKWKALWKLKIHERYKILIWRIANGILPTRLTMAQKVGLGDTICPFCRGCEELIDHLFFKCSVSRALWFGTSWAIQSCHLTVLNYEDILQLIIEPHVVSNTTLDMQRLREQTSIQIATTLDSIWNLRNQVVHQDYKFNILVIIKNLESRILEHFHVLEESDSIVDTPIRGMERWKPPDAGIVKLNVDAAFGNGKFTVAVVARNHQGSILKV</sequence>
<evidence type="ECO:0000259" key="1">
    <source>
        <dbReference type="Pfam" id="PF13966"/>
    </source>
</evidence>